<reference evidence="2" key="1">
    <citation type="submission" date="2021-02" db="EMBL/GenBank/DDBJ databases">
        <authorList>
            <person name="Dougan E. K."/>
            <person name="Rhodes N."/>
            <person name="Thang M."/>
            <person name="Chan C."/>
        </authorList>
    </citation>
    <scope>NUCLEOTIDE SEQUENCE</scope>
</reference>
<keyword evidence="3" id="KW-1185">Reference proteome</keyword>
<feature type="region of interest" description="Disordered" evidence="1">
    <location>
        <begin position="163"/>
        <end position="187"/>
    </location>
</feature>
<comment type="caution">
    <text evidence="2">The sequence shown here is derived from an EMBL/GenBank/DDBJ whole genome shotgun (WGS) entry which is preliminary data.</text>
</comment>
<proteinExistence type="predicted"/>
<dbReference type="InterPro" id="IPR012677">
    <property type="entry name" value="Nucleotide-bd_a/b_plait_sf"/>
</dbReference>
<accession>A0A813HUS4</accession>
<evidence type="ECO:0000313" key="3">
    <source>
        <dbReference type="Proteomes" id="UP000654075"/>
    </source>
</evidence>
<dbReference type="Gene3D" id="3.30.70.330">
    <property type="match status" value="1"/>
</dbReference>
<dbReference type="Proteomes" id="UP000654075">
    <property type="component" value="Unassembled WGS sequence"/>
</dbReference>
<protein>
    <recommendedName>
        <fullName evidence="4">RRM domain-containing protein</fullName>
    </recommendedName>
</protein>
<dbReference type="EMBL" id="CAJNNV010033051">
    <property type="protein sequence ID" value="CAE8641904.1"/>
    <property type="molecule type" value="Genomic_DNA"/>
</dbReference>
<sequence>MMMAQKVSNSIHGSSGLNNMELKTSKKSLNKMPEQKVNAHVMSNRIANEMYASPSCRIVQDSRPVSGFSAGATPEFRGCVGTDYTVAPAYPQPYPPTLSTQPVYSDASRRGDPSKPVHAFDFPPRSSQTVAQQSLLSASHGGLALHWRHHFAGEVLGAAHGKSAYPDDASVSTKDESEHASETGLSREGALQGVTTVCVHNIPFRYTQDRLLEDLKFPYNFLYLPYRGHRTATRFAFVNFETPEAAERFRRAVDGTFLPMAADKAMQPLSVAVAETQGFEANMLLHCPHDERKPKWNPAVFDGVDGLRLEFDEVLAKVRYQSISGPVPTAHFGSAILNGQVCWSL</sequence>
<feature type="region of interest" description="Disordered" evidence="1">
    <location>
        <begin position="97"/>
        <end position="124"/>
    </location>
</feature>
<gene>
    <name evidence="2" type="ORF">PGLA1383_LOCUS56478</name>
</gene>
<evidence type="ECO:0008006" key="4">
    <source>
        <dbReference type="Google" id="ProtNLM"/>
    </source>
</evidence>
<dbReference type="InterPro" id="IPR035979">
    <property type="entry name" value="RBD_domain_sf"/>
</dbReference>
<name>A0A813HUS4_POLGL</name>
<organism evidence="2 3">
    <name type="scientific">Polarella glacialis</name>
    <name type="common">Dinoflagellate</name>
    <dbReference type="NCBI Taxonomy" id="89957"/>
    <lineage>
        <taxon>Eukaryota</taxon>
        <taxon>Sar</taxon>
        <taxon>Alveolata</taxon>
        <taxon>Dinophyceae</taxon>
        <taxon>Suessiales</taxon>
        <taxon>Suessiaceae</taxon>
        <taxon>Polarella</taxon>
    </lineage>
</organism>
<evidence type="ECO:0000313" key="2">
    <source>
        <dbReference type="EMBL" id="CAE8641904.1"/>
    </source>
</evidence>
<evidence type="ECO:0000256" key="1">
    <source>
        <dbReference type="SAM" id="MobiDB-lite"/>
    </source>
</evidence>
<dbReference type="GO" id="GO:0003676">
    <property type="term" value="F:nucleic acid binding"/>
    <property type="evidence" value="ECO:0007669"/>
    <property type="project" value="InterPro"/>
</dbReference>
<dbReference type="AlphaFoldDB" id="A0A813HUS4"/>
<dbReference type="SUPFAM" id="SSF54928">
    <property type="entry name" value="RNA-binding domain, RBD"/>
    <property type="match status" value="1"/>
</dbReference>